<dbReference type="SUPFAM" id="SSF158472">
    <property type="entry name" value="HAMP domain-like"/>
    <property type="match status" value="1"/>
</dbReference>
<dbReference type="CDD" id="cd06225">
    <property type="entry name" value="HAMP"/>
    <property type="match status" value="1"/>
</dbReference>
<dbReference type="InterPro" id="IPR050469">
    <property type="entry name" value="Diguanylate_Cyclase"/>
</dbReference>
<dbReference type="SUPFAM" id="SSF55073">
    <property type="entry name" value="Nucleotide cyclase"/>
    <property type="match status" value="1"/>
</dbReference>
<dbReference type="CDD" id="cd19410">
    <property type="entry name" value="HK9-like_sensor"/>
    <property type="match status" value="1"/>
</dbReference>
<dbReference type="PATRIC" id="fig|745776.4.peg.1595"/>
<gene>
    <name evidence="4" type="ordered locus">DGo_CA1553</name>
</gene>
<keyword evidence="1" id="KW-0812">Transmembrane</keyword>
<dbReference type="PANTHER" id="PTHR45138">
    <property type="entry name" value="REGULATORY COMPONENTS OF SENSORY TRANSDUCTION SYSTEM"/>
    <property type="match status" value="1"/>
</dbReference>
<proteinExistence type="predicted"/>
<organism evidence="4 5">
    <name type="scientific">Deinococcus gobiensis (strain DSM 21396 / JCM 16679 / CGMCC 1.7299 / I-0)</name>
    <dbReference type="NCBI Taxonomy" id="745776"/>
    <lineage>
        <taxon>Bacteria</taxon>
        <taxon>Thermotogati</taxon>
        <taxon>Deinococcota</taxon>
        <taxon>Deinococci</taxon>
        <taxon>Deinococcales</taxon>
        <taxon>Deinococcaceae</taxon>
        <taxon>Deinococcus</taxon>
    </lineage>
</organism>
<evidence type="ECO:0000313" key="5">
    <source>
        <dbReference type="Proteomes" id="UP000007575"/>
    </source>
</evidence>
<dbReference type="InterPro" id="IPR029787">
    <property type="entry name" value="Nucleotide_cyclase"/>
</dbReference>
<dbReference type="eggNOG" id="COG3706">
    <property type="taxonomic scope" value="Bacteria"/>
</dbReference>
<dbReference type="GO" id="GO:0052621">
    <property type="term" value="F:diguanylate cyclase activity"/>
    <property type="evidence" value="ECO:0007669"/>
    <property type="project" value="TreeGrafter"/>
</dbReference>
<dbReference type="Pfam" id="PF05227">
    <property type="entry name" value="CHASE3"/>
    <property type="match status" value="1"/>
</dbReference>
<feature type="transmembrane region" description="Helical" evidence="1">
    <location>
        <begin position="171"/>
        <end position="195"/>
    </location>
</feature>
<dbReference type="KEGG" id="dgo:DGo_CA1553"/>
<dbReference type="Pfam" id="PF00672">
    <property type="entry name" value="HAMP"/>
    <property type="match status" value="1"/>
</dbReference>
<reference evidence="4 5" key="1">
    <citation type="journal article" date="2012" name="PLoS ONE">
        <title>Genome sequence and transcriptome analysis of the radioresistant bacterium Deinococcus gobiensis: insights into the extreme environmental adaptations.</title>
        <authorList>
            <person name="Yuan M."/>
            <person name="Chen M."/>
            <person name="Zhang W."/>
            <person name="Lu W."/>
            <person name="Wang J."/>
            <person name="Yang M."/>
            <person name="Zhao P."/>
            <person name="Tang R."/>
            <person name="Li X."/>
            <person name="Hao Y."/>
            <person name="Zhou Z."/>
            <person name="Zhan Y."/>
            <person name="Yu H."/>
            <person name="Teng C."/>
            <person name="Yan Y."/>
            <person name="Ping S."/>
            <person name="Wang Y."/>
            <person name="Lin M."/>
        </authorList>
    </citation>
    <scope>NUCLEOTIDE SEQUENCE [LARGE SCALE GENOMIC DNA]</scope>
    <source>
        <strain evidence="4 5">I-0</strain>
    </source>
</reference>
<dbReference type="AlphaFoldDB" id="H8GUW3"/>
<protein>
    <submittedName>
        <fullName evidence="4">Diguanylate cyclase, putative</fullName>
    </submittedName>
</protein>
<dbReference type="GO" id="GO:0005886">
    <property type="term" value="C:plasma membrane"/>
    <property type="evidence" value="ECO:0007669"/>
    <property type="project" value="TreeGrafter"/>
</dbReference>
<dbReference type="GO" id="GO:1902201">
    <property type="term" value="P:negative regulation of bacterial-type flagellum-dependent cell motility"/>
    <property type="evidence" value="ECO:0007669"/>
    <property type="project" value="TreeGrafter"/>
</dbReference>
<dbReference type="Gene3D" id="3.30.70.270">
    <property type="match status" value="1"/>
</dbReference>
<dbReference type="Pfam" id="PF00990">
    <property type="entry name" value="GGDEF"/>
    <property type="match status" value="1"/>
</dbReference>
<evidence type="ECO:0000313" key="4">
    <source>
        <dbReference type="EMBL" id="AFD25480.1"/>
    </source>
</evidence>
<evidence type="ECO:0000256" key="1">
    <source>
        <dbReference type="SAM" id="Phobius"/>
    </source>
</evidence>
<keyword evidence="5" id="KW-1185">Reference proteome</keyword>
<dbReference type="HOGENOM" id="CLU_000445_11_24_0"/>
<dbReference type="GO" id="GO:0043709">
    <property type="term" value="P:cell adhesion involved in single-species biofilm formation"/>
    <property type="evidence" value="ECO:0007669"/>
    <property type="project" value="TreeGrafter"/>
</dbReference>
<dbReference type="InterPro" id="IPR000160">
    <property type="entry name" value="GGDEF_dom"/>
</dbReference>
<evidence type="ECO:0000259" key="2">
    <source>
        <dbReference type="PROSITE" id="PS50885"/>
    </source>
</evidence>
<keyword evidence="1" id="KW-1133">Transmembrane helix</keyword>
<sequence length="585" mass="63047">MSFALLNLTLNARVADTEQVNRTRAQSSQLASAFRQVLDMEASLRGFVIVGRDEYLGGYRTAQAALPGILGDLRAQVARNPAGLTPEDRRSLARIDRIGALATRWQQEIAQPEINLRRTQPGAAQAIVASGRGKRIVDAIRTEVDAYGSDQTARLRAAETAAALQLRRLRWMLLGLGLFVLLASVALTLTLSQWLTRALGRLSRAAGDIAQGARGVRLPLRGVRDLQQVAGAFNTMSGQLEEAREEAARRAEALARRNADMTWLGELSDWMQAARSLEEGADVLSRALPTLLPGTRGVLKLHNASRNLLLPLVSWGGLEASYQPAEGCWALRRGETRRGGEPSFAPPCLSGADAPCFSCIPLFSHGETLGTLQLSPQEGEALPAAAQQTLPALTRQLSLALAGLRLQERLRQQTIRDPLTGLFNRRHLEEQLVQAVALAHSTAQPLSLIALDVDHFKRLNDTFGHDAGDAVLVRMGIALRDLTAQHGLATRPGGEEFTVILPGMSLDLAETLAETLRAQVAGWTLTHAGTPLGQITLSLGVAELAEHGTPATLTRVADEALYLAKRSGRNRVCRPPTADVALARA</sequence>
<dbReference type="EMBL" id="CP002191">
    <property type="protein sequence ID" value="AFD25480.1"/>
    <property type="molecule type" value="Genomic_DNA"/>
</dbReference>
<accession>H8GUW3</accession>
<dbReference type="SMART" id="SM00304">
    <property type="entry name" value="HAMP"/>
    <property type="match status" value="1"/>
</dbReference>
<dbReference type="GO" id="GO:0007165">
    <property type="term" value="P:signal transduction"/>
    <property type="evidence" value="ECO:0007669"/>
    <property type="project" value="InterPro"/>
</dbReference>
<dbReference type="SMART" id="SM00267">
    <property type="entry name" value="GGDEF"/>
    <property type="match status" value="1"/>
</dbReference>
<keyword evidence="1" id="KW-0472">Membrane</keyword>
<dbReference type="PANTHER" id="PTHR45138:SF9">
    <property type="entry name" value="DIGUANYLATE CYCLASE DGCM-RELATED"/>
    <property type="match status" value="1"/>
</dbReference>
<dbReference type="Gene3D" id="6.10.340.10">
    <property type="match status" value="1"/>
</dbReference>
<dbReference type="SUPFAM" id="SSF55781">
    <property type="entry name" value="GAF domain-like"/>
    <property type="match status" value="1"/>
</dbReference>
<dbReference type="FunFam" id="3.30.70.270:FF:000001">
    <property type="entry name" value="Diguanylate cyclase domain protein"/>
    <property type="match status" value="1"/>
</dbReference>
<feature type="domain" description="HAMP" evidence="2">
    <location>
        <begin position="193"/>
        <end position="245"/>
    </location>
</feature>
<dbReference type="PROSITE" id="PS50887">
    <property type="entry name" value="GGDEF"/>
    <property type="match status" value="1"/>
</dbReference>
<dbReference type="PROSITE" id="PS50885">
    <property type="entry name" value="HAMP"/>
    <property type="match status" value="1"/>
</dbReference>
<dbReference type="InterPro" id="IPR003660">
    <property type="entry name" value="HAMP_dom"/>
</dbReference>
<dbReference type="Gene3D" id="3.30.450.40">
    <property type="match status" value="1"/>
</dbReference>
<evidence type="ECO:0000259" key="3">
    <source>
        <dbReference type="PROSITE" id="PS50887"/>
    </source>
</evidence>
<dbReference type="Proteomes" id="UP000007575">
    <property type="component" value="Chromosome"/>
</dbReference>
<feature type="domain" description="GGDEF" evidence="3">
    <location>
        <begin position="444"/>
        <end position="577"/>
    </location>
</feature>
<name>H8GUW3_DEIGI</name>
<dbReference type="NCBIfam" id="TIGR00254">
    <property type="entry name" value="GGDEF"/>
    <property type="match status" value="1"/>
</dbReference>
<dbReference type="InterPro" id="IPR007891">
    <property type="entry name" value="CHASE3"/>
</dbReference>
<dbReference type="InterPro" id="IPR029016">
    <property type="entry name" value="GAF-like_dom_sf"/>
</dbReference>
<dbReference type="CDD" id="cd01949">
    <property type="entry name" value="GGDEF"/>
    <property type="match status" value="1"/>
</dbReference>
<dbReference type="STRING" id="745776.DGo_CA1553"/>
<dbReference type="InterPro" id="IPR043128">
    <property type="entry name" value="Rev_trsase/Diguanyl_cyclase"/>
</dbReference>